<feature type="region of interest" description="Disordered" evidence="2">
    <location>
        <begin position="146"/>
        <end position="170"/>
    </location>
</feature>
<dbReference type="SUPFAM" id="SSF53300">
    <property type="entry name" value="vWA-like"/>
    <property type="match status" value="1"/>
</dbReference>
<dbReference type="PANTHER" id="PTHR10579:SF146">
    <property type="entry name" value="RING-TYPE DOMAIN-CONTAINING PROTEIN"/>
    <property type="match status" value="1"/>
</dbReference>
<evidence type="ECO:0000259" key="3">
    <source>
        <dbReference type="PROSITE" id="PS50089"/>
    </source>
</evidence>
<dbReference type="Proteomes" id="UP001279734">
    <property type="component" value="Unassembled WGS sequence"/>
</dbReference>
<dbReference type="InterPro" id="IPR002035">
    <property type="entry name" value="VWF_A"/>
</dbReference>
<name>A0AAD3S1J6_NEPGR</name>
<dbReference type="InterPro" id="IPR013083">
    <property type="entry name" value="Znf_RING/FYVE/PHD"/>
</dbReference>
<dbReference type="AlphaFoldDB" id="A0AAD3S1J6"/>
<evidence type="ECO:0000259" key="4">
    <source>
        <dbReference type="PROSITE" id="PS50234"/>
    </source>
</evidence>
<dbReference type="SMART" id="SM00184">
    <property type="entry name" value="RING"/>
    <property type="match status" value="1"/>
</dbReference>
<evidence type="ECO:0000256" key="1">
    <source>
        <dbReference type="PROSITE-ProRule" id="PRU00175"/>
    </source>
</evidence>
<dbReference type="Gene3D" id="3.40.50.410">
    <property type="entry name" value="von Willebrand factor, type A domain"/>
    <property type="match status" value="1"/>
</dbReference>
<dbReference type="Gene3D" id="3.30.40.10">
    <property type="entry name" value="Zinc/RING finger domain, C3HC4 (zinc finger)"/>
    <property type="match status" value="1"/>
</dbReference>
<dbReference type="InterPro" id="IPR032838">
    <property type="entry name" value="Vwaint_dom"/>
</dbReference>
<feature type="domain" description="RING-type" evidence="3">
    <location>
        <begin position="67"/>
        <end position="111"/>
    </location>
</feature>
<proteinExistence type="predicted"/>
<organism evidence="5 6">
    <name type="scientific">Nepenthes gracilis</name>
    <name type="common">Slender pitcher plant</name>
    <dbReference type="NCBI Taxonomy" id="150966"/>
    <lineage>
        <taxon>Eukaryota</taxon>
        <taxon>Viridiplantae</taxon>
        <taxon>Streptophyta</taxon>
        <taxon>Embryophyta</taxon>
        <taxon>Tracheophyta</taxon>
        <taxon>Spermatophyta</taxon>
        <taxon>Magnoliopsida</taxon>
        <taxon>eudicotyledons</taxon>
        <taxon>Gunneridae</taxon>
        <taxon>Pentapetalae</taxon>
        <taxon>Caryophyllales</taxon>
        <taxon>Nepenthaceae</taxon>
        <taxon>Nepenthes</taxon>
    </lineage>
</organism>
<evidence type="ECO:0000256" key="2">
    <source>
        <dbReference type="SAM" id="MobiDB-lite"/>
    </source>
</evidence>
<dbReference type="PANTHER" id="PTHR10579">
    <property type="entry name" value="CALCIUM-ACTIVATED CHLORIDE CHANNEL REGULATOR"/>
    <property type="match status" value="1"/>
</dbReference>
<dbReference type="PROSITE" id="PS50089">
    <property type="entry name" value="ZF_RING_2"/>
    <property type="match status" value="1"/>
</dbReference>
<sequence length="671" mass="72611">MASLWNKLKKSLSLKLSTPWPSPSPAPAPAPSPSTDNSKSFVSRSSSSSFASRLPRCISHRSHKKTCAICLGSVRTGNGLAIFTAECSHSFHFRCISASIKHGNRLCPICRSKWNELPFQAPIDPPHHSPAADICPHFPSDAQQLQSRFQPEPEHFSDDDPLSLPLMPTTPQPPKLLHSQGVTIKALPEYLALGSSESSPSFAVLVSVQAPPLPEDASHLERAPVDLVTVLDVSGSMGGAKLSLLKRAVCFVAENLGPSDRLSVVTFSSTAQRVSPLRRMTDENREDVIAVINSLSASGGTSIVQGLKKGVRVLEERREKNPVASIMFLSDGRDNRDSDSSNQLRPGQVLPYLGLLPDSICLRSRERRNEDQSINFPVHTFGFGTDHDSTALHAISDASGGTFSFIESVGTIQDGFARCIGGLLSVVAQQLQISVRPASDAVRIVGIPSGRYCSKVSEEGDLGVIVVGDVYADEEKEFLVYFSVPEASAAESGVNEGKTPLSVTMCTYKDPVSEETVNVEDQRVELWRPEVTSSADKKVTLEVDRQRNRVLVAEDIAQAQAMAETGNFEGAQALLAERRSALLSSASGQAGDSLCGHLEAELREIRERMASKELYEETGRAYVLSGMSSHLWQRATTRGDWSTTSFGDASGGMSYETPNMVKMVTKSQTLK</sequence>
<keyword evidence="6" id="KW-1185">Reference proteome</keyword>
<gene>
    <name evidence="5" type="ORF">Nepgr_004520</name>
</gene>
<dbReference type="SUPFAM" id="SSF57850">
    <property type="entry name" value="RING/U-box"/>
    <property type="match status" value="1"/>
</dbReference>
<dbReference type="CDD" id="cd23114">
    <property type="entry name" value="RING-H2_WAVH2"/>
    <property type="match status" value="1"/>
</dbReference>
<dbReference type="InterPro" id="IPR036465">
    <property type="entry name" value="vWFA_dom_sf"/>
</dbReference>
<dbReference type="Pfam" id="PF00092">
    <property type="entry name" value="VWA"/>
    <property type="match status" value="1"/>
</dbReference>
<comment type="caution">
    <text evidence="5">The sequence shown here is derived from an EMBL/GenBank/DDBJ whole genome shotgun (WGS) entry which is preliminary data.</text>
</comment>
<keyword evidence="1" id="KW-0863">Zinc-finger</keyword>
<dbReference type="GO" id="GO:0008270">
    <property type="term" value="F:zinc ion binding"/>
    <property type="evidence" value="ECO:0007669"/>
    <property type="project" value="UniProtKB-KW"/>
</dbReference>
<evidence type="ECO:0000313" key="5">
    <source>
        <dbReference type="EMBL" id="GMH02681.1"/>
    </source>
</evidence>
<dbReference type="EMBL" id="BSYO01000003">
    <property type="protein sequence ID" value="GMH02681.1"/>
    <property type="molecule type" value="Genomic_DNA"/>
</dbReference>
<feature type="region of interest" description="Disordered" evidence="2">
    <location>
        <begin position="16"/>
        <end position="44"/>
    </location>
</feature>
<dbReference type="Pfam" id="PF14624">
    <property type="entry name" value="Vwaint"/>
    <property type="match status" value="1"/>
</dbReference>
<dbReference type="Pfam" id="PF17123">
    <property type="entry name" value="zf-RING_11"/>
    <property type="match status" value="1"/>
</dbReference>
<dbReference type="PROSITE" id="PS50234">
    <property type="entry name" value="VWFA"/>
    <property type="match status" value="1"/>
</dbReference>
<feature type="compositionally biased region" description="Pro residues" evidence="2">
    <location>
        <begin position="20"/>
        <end position="32"/>
    </location>
</feature>
<evidence type="ECO:0000313" key="6">
    <source>
        <dbReference type="Proteomes" id="UP001279734"/>
    </source>
</evidence>
<feature type="domain" description="VWFA" evidence="4">
    <location>
        <begin position="226"/>
        <end position="427"/>
    </location>
</feature>
<dbReference type="InterPro" id="IPR001841">
    <property type="entry name" value="Znf_RING"/>
</dbReference>
<keyword evidence="1" id="KW-0479">Metal-binding</keyword>
<dbReference type="SMART" id="SM00327">
    <property type="entry name" value="VWA"/>
    <property type="match status" value="1"/>
</dbReference>
<dbReference type="InterPro" id="IPR051266">
    <property type="entry name" value="CLCR"/>
</dbReference>
<accession>A0AAD3S1J6</accession>
<protein>
    <submittedName>
        <fullName evidence="5">Uncharacterized protein</fullName>
    </submittedName>
</protein>
<reference evidence="5" key="1">
    <citation type="submission" date="2023-05" db="EMBL/GenBank/DDBJ databases">
        <title>Nepenthes gracilis genome sequencing.</title>
        <authorList>
            <person name="Fukushima K."/>
        </authorList>
    </citation>
    <scope>NUCLEOTIDE SEQUENCE</scope>
    <source>
        <strain evidence="5">SING2019-196</strain>
    </source>
</reference>
<keyword evidence="1" id="KW-0862">Zinc</keyword>